<evidence type="ECO:0000256" key="7">
    <source>
        <dbReference type="PIRNR" id="PIRNR017300"/>
    </source>
</evidence>
<sequence>MSHDADNLNEIVEEFQQLTHKPERFLNSETDVPECVKVNLKKFYDFSKSQEKKLNNSKGLSQLLIKGFDIEQIWQEIELQNSSVLSKSLSNLPKYIINRDNLVFSNLVNEEVSYDDDDDGDEIDDDKDQSKTNVEDKDDSGNVSDDDFSEKEDVGNEEEMEVDDIENGNIYTSRKKSVVDDEFFKLDEMENFLNSEEKKDIDNSSKKPKQIEGDEESDSDDEDSINLFEEDDSDEENDKTRTAKFKDFFRPSNPEVQNKPKRNKFLETMDNEEENQEVKSSLELRQERLQEKIAQIEENAVSEKPWTLKGEILAENRPQNSLLEEIVEFDLTARPAPVITENTTMQLEDIIRQRIKDKAFDSVVRKEKPVETPLEYKKKLLLDQEKSKHSLAQIYEKEFLDQQAALDPANADKEEEEPRLHKDIKILLRDLFNKLDALSNFHFTPKPALPEMRVVNNMPAITMEEVAPVTATEASLLAPEEIRNKTKGDILGASEKTKTDKNRERRKKKLKQKHHIKTINKNLISKGKSKGKKTDLNVLKHRNTQKMDESSTKSIKSSKAFFTQLQEQAQAHINKKVQGSGKKKNTNKLNARKLKL</sequence>
<dbReference type="EMBL" id="OU898279">
    <property type="protein sequence ID" value="CAG9833860.1"/>
    <property type="molecule type" value="Genomic_DNA"/>
</dbReference>
<feature type="compositionally biased region" description="Acidic residues" evidence="8">
    <location>
        <begin position="213"/>
        <end position="237"/>
    </location>
</feature>
<feature type="region of interest" description="Disordered" evidence="8">
    <location>
        <begin position="113"/>
        <end position="172"/>
    </location>
</feature>
<feature type="region of interest" description="Disordered" evidence="8">
    <location>
        <begin position="572"/>
        <end position="596"/>
    </location>
</feature>
<evidence type="ECO:0000256" key="6">
    <source>
        <dbReference type="ARBA" id="ARBA00029455"/>
    </source>
</evidence>
<dbReference type="GO" id="GO:0034457">
    <property type="term" value="C:Mpp10 complex"/>
    <property type="evidence" value="ECO:0007669"/>
    <property type="project" value="UniProtKB-UniRule"/>
</dbReference>
<dbReference type="PIRSF" id="PIRSF017300">
    <property type="entry name" value="snoRNP_Mpp10"/>
    <property type="match status" value="1"/>
</dbReference>
<comment type="subcellular location">
    <subcellularLocation>
        <location evidence="1 7">Nucleus</location>
        <location evidence="1 7">Nucleolus</location>
    </subcellularLocation>
</comment>
<proteinExistence type="inferred from homology"/>
<evidence type="ECO:0000256" key="3">
    <source>
        <dbReference type="ARBA" id="ARBA00022552"/>
    </source>
</evidence>
<comment type="similarity">
    <text evidence="6 7">Belongs to the MPP10 family.</text>
</comment>
<evidence type="ECO:0000256" key="4">
    <source>
        <dbReference type="ARBA" id="ARBA00023242"/>
    </source>
</evidence>
<feature type="compositionally biased region" description="Acidic residues" evidence="8">
    <location>
        <begin position="144"/>
        <end position="166"/>
    </location>
</feature>
<dbReference type="GO" id="GO:0005732">
    <property type="term" value="C:sno(s)RNA-containing ribonucleoprotein complex"/>
    <property type="evidence" value="ECO:0007669"/>
    <property type="project" value="UniProtKB-UniRule"/>
</dbReference>
<feature type="region of interest" description="Disordered" evidence="8">
    <location>
        <begin position="193"/>
        <end position="262"/>
    </location>
</feature>
<accession>A0A9N9T1S2</accession>
<gene>
    <name evidence="9" type="ORF">DIABBA_LOCUS7225</name>
</gene>
<keyword evidence="10" id="KW-1185">Reference proteome</keyword>
<keyword evidence="4 7" id="KW-0539">Nucleus</keyword>
<evidence type="ECO:0000313" key="10">
    <source>
        <dbReference type="Proteomes" id="UP001153709"/>
    </source>
</evidence>
<evidence type="ECO:0000256" key="5">
    <source>
        <dbReference type="ARBA" id="ARBA00023274"/>
    </source>
</evidence>
<feature type="compositionally biased region" description="Basic and acidic residues" evidence="8">
    <location>
        <begin position="238"/>
        <end position="249"/>
    </location>
</feature>
<dbReference type="AlphaFoldDB" id="A0A9N9T1S2"/>
<name>A0A9N9T1S2_DIABA</name>
<dbReference type="OrthoDB" id="445326at2759"/>
<dbReference type="Pfam" id="PF04006">
    <property type="entry name" value="Mpp10"/>
    <property type="match status" value="1"/>
</dbReference>
<organism evidence="9 10">
    <name type="scientific">Diabrotica balteata</name>
    <name type="common">Banded cucumber beetle</name>
    <dbReference type="NCBI Taxonomy" id="107213"/>
    <lineage>
        <taxon>Eukaryota</taxon>
        <taxon>Metazoa</taxon>
        <taxon>Ecdysozoa</taxon>
        <taxon>Arthropoda</taxon>
        <taxon>Hexapoda</taxon>
        <taxon>Insecta</taxon>
        <taxon>Pterygota</taxon>
        <taxon>Neoptera</taxon>
        <taxon>Endopterygota</taxon>
        <taxon>Coleoptera</taxon>
        <taxon>Polyphaga</taxon>
        <taxon>Cucujiformia</taxon>
        <taxon>Chrysomeloidea</taxon>
        <taxon>Chrysomelidae</taxon>
        <taxon>Galerucinae</taxon>
        <taxon>Diabroticina</taxon>
        <taxon>Diabroticites</taxon>
        <taxon>Diabrotica</taxon>
    </lineage>
</organism>
<evidence type="ECO:0000256" key="1">
    <source>
        <dbReference type="ARBA" id="ARBA00004604"/>
    </source>
</evidence>
<dbReference type="GO" id="GO:0032040">
    <property type="term" value="C:small-subunit processome"/>
    <property type="evidence" value="ECO:0007669"/>
    <property type="project" value="TreeGrafter"/>
</dbReference>
<feature type="compositionally biased region" description="Acidic residues" evidence="8">
    <location>
        <begin position="113"/>
        <end position="127"/>
    </location>
</feature>
<dbReference type="Proteomes" id="UP001153709">
    <property type="component" value="Chromosome 4"/>
</dbReference>
<evidence type="ECO:0000256" key="8">
    <source>
        <dbReference type="SAM" id="MobiDB-lite"/>
    </source>
</evidence>
<feature type="region of interest" description="Disordered" evidence="8">
    <location>
        <begin position="487"/>
        <end position="514"/>
    </location>
</feature>
<feature type="compositionally biased region" description="Basic and acidic residues" evidence="8">
    <location>
        <begin position="195"/>
        <end position="212"/>
    </location>
</feature>
<keyword evidence="3 7" id="KW-0698">rRNA processing</keyword>
<feature type="compositionally biased region" description="Basic residues" evidence="8">
    <location>
        <begin position="581"/>
        <end position="596"/>
    </location>
</feature>
<dbReference type="InterPro" id="IPR012173">
    <property type="entry name" value="Mpp10"/>
</dbReference>
<dbReference type="PANTHER" id="PTHR17039:SF0">
    <property type="entry name" value="U3 SMALL NUCLEOLAR RIBONUCLEOPROTEIN PROTEIN MPP10"/>
    <property type="match status" value="1"/>
</dbReference>
<comment type="function">
    <text evidence="7">Involved in nucleolar processing of pre-18S ribosomal RNA.</text>
</comment>
<keyword evidence="5 7" id="KW-0687">Ribonucleoprotein</keyword>
<feature type="compositionally biased region" description="Basic residues" evidence="8">
    <location>
        <begin position="504"/>
        <end position="514"/>
    </location>
</feature>
<evidence type="ECO:0000256" key="2">
    <source>
        <dbReference type="ARBA" id="ARBA00022517"/>
    </source>
</evidence>
<evidence type="ECO:0000313" key="9">
    <source>
        <dbReference type="EMBL" id="CAG9833860.1"/>
    </source>
</evidence>
<reference evidence="9" key="1">
    <citation type="submission" date="2022-01" db="EMBL/GenBank/DDBJ databases">
        <authorList>
            <person name="King R."/>
        </authorList>
    </citation>
    <scope>NUCLEOTIDE SEQUENCE</scope>
</reference>
<keyword evidence="2 7" id="KW-0690">Ribosome biogenesis</keyword>
<dbReference type="PANTHER" id="PTHR17039">
    <property type="entry name" value="U3 SMALL NUCLEOLAR RIBONUCLEOPROTEIN PROTEIN MPP10"/>
    <property type="match status" value="1"/>
</dbReference>
<dbReference type="GO" id="GO:0006364">
    <property type="term" value="P:rRNA processing"/>
    <property type="evidence" value="ECO:0007669"/>
    <property type="project" value="UniProtKB-KW"/>
</dbReference>
<protein>
    <recommendedName>
        <fullName evidence="7">U3 small nucleolar ribonucleoprotein protein MPP10</fullName>
    </recommendedName>
</protein>